<dbReference type="OrthoDB" id="2739487at2759"/>
<organism evidence="1 2">
    <name type="scientific">Ganoderma sinense ZZ0214-1</name>
    <dbReference type="NCBI Taxonomy" id="1077348"/>
    <lineage>
        <taxon>Eukaryota</taxon>
        <taxon>Fungi</taxon>
        <taxon>Dikarya</taxon>
        <taxon>Basidiomycota</taxon>
        <taxon>Agaricomycotina</taxon>
        <taxon>Agaricomycetes</taxon>
        <taxon>Polyporales</taxon>
        <taxon>Polyporaceae</taxon>
        <taxon>Ganoderma</taxon>
    </lineage>
</organism>
<reference evidence="1 2" key="1">
    <citation type="journal article" date="2015" name="Sci. Rep.">
        <title>Chromosome-level genome map provides insights into diverse defense mechanisms in the medicinal fungus Ganoderma sinense.</title>
        <authorList>
            <person name="Zhu Y."/>
            <person name="Xu J."/>
            <person name="Sun C."/>
            <person name="Zhou S."/>
            <person name="Xu H."/>
            <person name="Nelson D.R."/>
            <person name="Qian J."/>
            <person name="Song J."/>
            <person name="Luo H."/>
            <person name="Xiang L."/>
            <person name="Li Y."/>
            <person name="Xu Z."/>
            <person name="Ji A."/>
            <person name="Wang L."/>
            <person name="Lu S."/>
            <person name="Hayward A."/>
            <person name="Sun W."/>
            <person name="Li X."/>
            <person name="Schwartz D.C."/>
            <person name="Wang Y."/>
            <person name="Chen S."/>
        </authorList>
    </citation>
    <scope>NUCLEOTIDE SEQUENCE [LARGE SCALE GENOMIC DNA]</scope>
    <source>
        <strain evidence="1 2">ZZ0214-1</strain>
    </source>
</reference>
<keyword evidence="2" id="KW-1185">Reference proteome</keyword>
<name>A0A2G8S6B7_9APHY</name>
<dbReference type="STRING" id="1077348.A0A2G8S6B7"/>
<gene>
    <name evidence="1" type="ORF">GSI_09380</name>
</gene>
<sequence>MFSLPTLACGAARPDKPVVDVQEPAAVWTHVLSFCYFAPRPSSLTIDDVHALLEAARKYQMPGVTDWMRRTLVDEFVDKQPLSAFGLACAYKLDDVVRRAARASLLLPPNFSYAKELDLIPTRLYHRLLEYRRRCLQTAQKVLSWEFYPEGPSWLSDKSNALRYNRVFYALHPSNEPGQSGPFIGGGYMINHAWRMGMEALCKDIDKQLRPSSTFWEDADTIATRAQDFALLLDAEIERVVNEVELELDNDK</sequence>
<dbReference type="EMBL" id="AYKW01000023">
    <property type="protein sequence ID" value="PIL29329.1"/>
    <property type="molecule type" value="Genomic_DNA"/>
</dbReference>
<dbReference type="Proteomes" id="UP000230002">
    <property type="component" value="Unassembled WGS sequence"/>
</dbReference>
<proteinExistence type="predicted"/>
<protein>
    <recommendedName>
        <fullName evidence="3">BTB domain-containing protein</fullName>
    </recommendedName>
</protein>
<dbReference type="AlphaFoldDB" id="A0A2G8S6B7"/>
<accession>A0A2G8S6B7</accession>
<evidence type="ECO:0000313" key="2">
    <source>
        <dbReference type="Proteomes" id="UP000230002"/>
    </source>
</evidence>
<dbReference type="Gene3D" id="3.30.710.10">
    <property type="entry name" value="Potassium Channel Kv1.1, Chain A"/>
    <property type="match status" value="1"/>
</dbReference>
<evidence type="ECO:0008006" key="3">
    <source>
        <dbReference type="Google" id="ProtNLM"/>
    </source>
</evidence>
<evidence type="ECO:0000313" key="1">
    <source>
        <dbReference type="EMBL" id="PIL29329.1"/>
    </source>
</evidence>
<comment type="caution">
    <text evidence="1">The sequence shown here is derived from an EMBL/GenBank/DDBJ whole genome shotgun (WGS) entry which is preliminary data.</text>
</comment>
<dbReference type="InterPro" id="IPR011333">
    <property type="entry name" value="SKP1/BTB/POZ_sf"/>
</dbReference>